<dbReference type="InterPro" id="IPR036869">
    <property type="entry name" value="J_dom_sf"/>
</dbReference>
<reference evidence="3 4" key="1">
    <citation type="submission" date="2019-06" db="EMBL/GenBank/DDBJ databases">
        <title>Draft genome sequence of [Clostridium] clostridioforme NBRC 113352.</title>
        <authorList>
            <person name="Miura T."/>
            <person name="Furukawa M."/>
            <person name="Shimamura M."/>
            <person name="Ohyama Y."/>
            <person name="Yamazoe A."/>
            <person name="Kawasaki H."/>
        </authorList>
    </citation>
    <scope>NUCLEOTIDE SEQUENCE [LARGE SCALE GENOMIC DNA]</scope>
    <source>
        <strain evidence="3 4">NBRC 113352</strain>
    </source>
</reference>
<accession>A0A829VMN0</accession>
<dbReference type="InterPro" id="IPR001623">
    <property type="entry name" value="DnaJ_domain"/>
</dbReference>
<evidence type="ECO:0000313" key="4">
    <source>
        <dbReference type="Proteomes" id="UP000315200"/>
    </source>
</evidence>
<dbReference type="EMBL" id="BJLB01000001">
    <property type="protein sequence ID" value="GEA35072.1"/>
    <property type="molecule type" value="Genomic_DNA"/>
</dbReference>
<comment type="caution">
    <text evidence="3">The sequence shown here is derived from an EMBL/GenBank/DDBJ whole genome shotgun (WGS) entry which is preliminary data.</text>
</comment>
<feature type="domain" description="J" evidence="2">
    <location>
        <begin position="1"/>
        <end position="71"/>
    </location>
</feature>
<gene>
    <name evidence="3" type="ORF">Ccl03g_07850</name>
</gene>
<evidence type="ECO:0000313" key="3">
    <source>
        <dbReference type="EMBL" id="GEA35072.1"/>
    </source>
</evidence>
<evidence type="ECO:0000256" key="1">
    <source>
        <dbReference type="ARBA" id="ARBA00022705"/>
    </source>
</evidence>
<dbReference type="Gene3D" id="1.10.287.110">
    <property type="entry name" value="DnaJ domain"/>
    <property type="match status" value="1"/>
</dbReference>
<dbReference type="PROSITE" id="PS50076">
    <property type="entry name" value="DNAJ_2"/>
    <property type="match status" value="1"/>
</dbReference>
<dbReference type="RefSeq" id="WP_074925405.1">
    <property type="nucleotide sequence ID" value="NZ_BJLB01000001.1"/>
</dbReference>
<name>A0A829VMN0_9FIRM</name>
<dbReference type="GO" id="GO:0006260">
    <property type="term" value="P:DNA replication"/>
    <property type="evidence" value="ECO:0007669"/>
    <property type="project" value="UniProtKB-KW"/>
</dbReference>
<dbReference type="SUPFAM" id="SSF46565">
    <property type="entry name" value="Chaperone J-domain"/>
    <property type="match status" value="1"/>
</dbReference>
<sequence length="168" mass="19974">MTTYFNNPKTLEELRKQYKNLLKKYHPDNVGGSEEATKDINNEYEKLFKVLKDKHNQTAEDTTRQTYDNMKWDFAEDEALRDMLNKVIQLVGVNITIVGNWIWISGDTKPLKATFKELGFQWAHEKKMWYWHSDTFRKKSNKKLSFDTICNYYGSADVKTKQREMLEA</sequence>
<dbReference type="Proteomes" id="UP000315200">
    <property type="component" value="Unassembled WGS sequence"/>
</dbReference>
<evidence type="ECO:0000259" key="2">
    <source>
        <dbReference type="PROSITE" id="PS50076"/>
    </source>
</evidence>
<keyword evidence="1" id="KW-0235">DNA replication</keyword>
<organism evidence="3 4">
    <name type="scientific">Enterocloster clostridioformis</name>
    <dbReference type="NCBI Taxonomy" id="1531"/>
    <lineage>
        <taxon>Bacteria</taxon>
        <taxon>Bacillati</taxon>
        <taxon>Bacillota</taxon>
        <taxon>Clostridia</taxon>
        <taxon>Lachnospirales</taxon>
        <taxon>Lachnospiraceae</taxon>
        <taxon>Enterocloster</taxon>
    </lineage>
</organism>
<proteinExistence type="predicted"/>
<protein>
    <submittedName>
        <fullName evidence="3">Molecular chaperone DnaJ</fullName>
    </submittedName>
</protein>
<dbReference type="AlphaFoldDB" id="A0A829VMN0"/>
<dbReference type="CDD" id="cd06257">
    <property type="entry name" value="DnaJ"/>
    <property type="match status" value="1"/>
</dbReference>
<dbReference type="Pfam" id="PF00226">
    <property type="entry name" value="DnaJ"/>
    <property type="match status" value="1"/>
</dbReference>